<keyword evidence="1" id="KW-0175">Coiled coil</keyword>
<evidence type="ECO:0000256" key="1">
    <source>
        <dbReference type="SAM" id="Coils"/>
    </source>
</evidence>
<keyword evidence="3" id="KW-1185">Reference proteome</keyword>
<gene>
    <name evidence="2" type="ORF">PPERSA_02519</name>
</gene>
<name>A0A0V0QB98_PSEPJ</name>
<organism evidence="2 3">
    <name type="scientific">Pseudocohnilembus persalinus</name>
    <name type="common">Ciliate</name>
    <dbReference type="NCBI Taxonomy" id="266149"/>
    <lineage>
        <taxon>Eukaryota</taxon>
        <taxon>Sar</taxon>
        <taxon>Alveolata</taxon>
        <taxon>Ciliophora</taxon>
        <taxon>Intramacronucleata</taxon>
        <taxon>Oligohymenophorea</taxon>
        <taxon>Scuticociliatia</taxon>
        <taxon>Philasterida</taxon>
        <taxon>Pseudocohnilembidae</taxon>
        <taxon>Pseudocohnilembus</taxon>
    </lineage>
</organism>
<dbReference type="Proteomes" id="UP000054937">
    <property type="component" value="Unassembled WGS sequence"/>
</dbReference>
<dbReference type="EMBL" id="LDAU01000214">
    <property type="protein sequence ID" value="KRW99407.1"/>
    <property type="molecule type" value="Genomic_DNA"/>
</dbReference>
<reference evidence="2 3" key="1">
    <citation type="journal article" date="2015" name="Sci. Rep.">
        <title>Genome of the facultative scuticociliatosis pathogen Pseudocohnilembus persalinus provides insight into its virulence through horizontal gene transfer.</title>
        <authorList>
            <person name="Xiong J."/>
            <person name="Wang G."/>
            <person name="Cheng J."/>
            <person name="Tian M."/>
            <person name="Pan X."/>
            <person name="Warren A."/>
            <person name="Jiang C."/>
            <person name="Yuan D."/>
            <person name="Miao W."/>
        </authorList>
    </citation>
    <scope>NUCLEOTIDE SEQUENCE [LARGE SCALE GENOMIC DNA]</scope>
    <source>
        <strain evidence="2">36N120E</strain>
    </source>
</reference>
<dbReference type="InParanoid" id="A0A0V0QB98"/>
<proteinExistence type="predicted"/>
<feature type="coiled-coil region" evidence="1">
    <location>
        <begin position="92"/>
        <end position="126"/>
    </location>
</feature>
<protein>
    <submittedName>
        <fullName evidence="2">Uncharacterized protein</fullName>
    </submittedName>
</protein>
<dbReference type="AlphaFoldDB" id="A0A0V0QB98"/>
<sequence length="259" mass="31183">MEEQNYLQFFQQQHQQLQKQERRYVLNQLILQLKKSDQLAENEAQIACEKMNEMEQLLQQIIPSDLKNIKIIDFQEKFDFDLDKAYKKILDEQKDQENINQSQNQYEHQQNQILQKNQNIKKAKQIPKSINKMGKENEKQIEKQQFQPHQKQFNLQNQNQQQYSAKKIRSANTTPKKQITPFKKNLTPSKNLNAQIFSNTNFKKTRNQQIQYQQQQQQQQQIQTITVQNSVKKALNNNYSYQKIKNLSKSPNSNYIWKY</sequence>
<accession>A0A0V0QB98</accession>
<evidence type="ECO:0000313" key="3">
    <source>
        <dbReference type="Proteomes" id="UP000054937"/>
    </source>
</evidence>
<evidence type="ECO:0000313" key="2">
    <source>
        <dbReference type="EMBL" id="KRW99407.1"/>
    </source>
</evidence>
<comment type="caution">
    <text evidence="2">The sequence shown here is derived from an EMBL/GenBank/DDBJ whole genome shotgun (WGS) entry which is preliminary data.</text>
</comment>